<protein>
    <submittedName>
        <fullName evidence="5">Collagen triple helix repeat</fullName>
    </submittedName>
</protein>
<gene>
    <name evidence="4" type="ORF">UFOVP1115_4</name>
    <name evidence="5" type="ORF">UFOVP1390_38</name>
    <name evidence="6" type="ORF">UFOVP1567_3</name>
    <name evidence="2" type="ORF">UFOVP626_32</name>
    <name evidence="3" type="ORF">UFOVP951_27</name>
</gene>
<organism evidence="5">
    <name type="scientific">uncultured Caudovirales phage</name>
    <dbReference type="NCBI Taxonomy" id="2100421"/>
    <lineage>
        <taxon>Viruses</taxon>
        <taxon>Duplodnaviria</taxon>
        <taxon>Heunggongvirae</taxon>
        <taxon>Uroviricota</taxon>
        <taxon>Caudoviricetes</taxon>
        <taxon>Peduoviridae</taxon>
        <taxon>Maltschvirus</taxon>
        <taxon>Maltschvirus maltsch</taxon>
    </lineage>
</organism>
<dbReference type="EMBL" id="LR797336">
    <property type="protein sequence ID" value="CAB4204191.1"/>
    <property type="molecule type" value="Genomic_DNA"/>
</dbReference>
<accession>A0A6J5S6V9</accession>
<dbReference type="EMBL" id="LR798459">
    <property type="protein sequence ID" value="CAB5238193.1"/>
    <property type="molecule type" value="Genomic_DNA"/>
</dbReference>
<feature type="region of interest" description="Disordered" evidence="1">
    <location>
        <begin position="77"/>
        <end position="119"/>
    </location>
</feature>
<dbReference type="EMBL" id="LR796605">
    <property type="protein sequence ID" value="CAB4153823.1"/>
    <property type="molecule type" value="Genomic_DNA"/>
</dbReference>
<dbReference type="Gene3D" id="1.20.5.320">
    <property type="entry name" value="6-Phosphogluconate Dehydrogenase, domain 3"/>
    <property type="match status" value="1"/>
</dbReference>
<dbReference type="EMBL" id="LR796900">
    <property type="protein sequence ID" value="CAB4173092.1"/>
    <property type="molecule type" value="Genomic_DNA"/>
</dbReference>
<name>A0A6J5S6V9_9CAUD</name>
<sequence>MAIDKILGNGDLDSVADSVFSAVSNSVSEVKAMQQRKAAENVQLVVESLKKIDTDIRAKFDTVGSALEKRIITIQDGRDGINGSDGRDGKDGRNGKDGLNGKQGPQGAPGRDGIDGADGVSVRDAKIDFDGSLIIALSTGQEINVGEVVSPDLAEKIQVITTMSTNGAIAVKDEGSSISTGVKTFNFVGANVTATNSGDDVTVNVSAGTGTVTSVAVSGGTTGLTTSGGPITTTGTITLAGTLAVANGGTGVTTSTGTGATVRATSPTLVTPLLGTPTSGVATNLTGLPLTTGVTGLLPVANGGTGTATPAIVAGTNVTVSGTWPNQTVNSTASGTGDVAGPASSTDNALVRFDGTTGKLIQNSVVIVGDTTGNMSGVGTLSMGGELTYGGVTLSNAVTGTGKMVLDTSPTLVTPLLGTPTSGVATNLTGLPLSTGVTGTLPVANGGTSLTTLTANNVILGNGTSAPTFVAPSTTGNVLTSNGTTWQSTAPAASGVTAGKAIALAMIFGF</sequence>
<dbReference type="Pfam" id="PF01391">
    <property type="entry name" value="Collagen"/>
    <property type="match status" value="1"/>
</dbReference>
<feature type="compositionally biased region" description="Basic and acidic residues" evidence="1">
    <location>
        <begin position="77"/>
        <end position="96"/>
    </location>
</feature>
<evidence type="ECO:0000313" key="5">
    <source>
        <dbReference type="EMBL" id="CAB4204191.1"/>
    </source>
</evidence>
<proteinExistence type="predicted"/>
<evidence type="ECO:0000313" key="4">
    <source>
        <dbReference type="EMBL" id="CAB4184422.1"/>
    </source>
</evidence>
<evidence type="ECO:0000313" key="3">
    <source>
        <dbReference type="EMBL" id="CAB4173092.1"/>
    </source>
</evidence>
<dbReference type="InterPro" id="IPR008160">
    <property type="entry name" value="Collagen"/>
</dbReference>
<keyword evidence="5" id="KW-0176">Collagen</keyword>
<reference evidence="5" key="1">
    <citation type="submission" date="2020-05" db="EMBL/GenBank/DDBJ databases">
        <authorList>
            <person name="Chiriac C."/>
            <person name="Salcher M."/>
            <person name="Ghai R."/>
            <person name="Kavagutti S V."/>
        </authorList>
    </citation>
    <scope>NUCLEOTIDE SEQUENCE</scope>
</reference>
<evidence type="ECO:0000313" key="6">
    <source>
        <dbReference type="EMBL" id="CAB5238193.1"/>
    </source>
</evidence>
<dbReference type="EMBL" id="LR797068">
    <property type="protein sequence ID" value="CAB4184422.1"/>
    <property type="molecule type" value="Genomic_DNA"/>
</dbReference>
<evidence type="ECO:0000313" key="2">
    <source>
        <dbReference type="EMBL" id="CAB4153823.1"/>
    </source>
</evidence>
<evidence type="ECO:0000256" key="1">
    <source>
        <dbReference type="SAM" id="MobiDB-lite"/>
    </source>
</evidence>